<keyword evidence="12" id="KW-0519">Myristate</keyword>
<dbReference type="Pfam" id="PF00607">
    <property type="entry name" value="Gag_p24"/>
    <property type="match status" value="1"/>
</dbReference>
<dbReference type="InterPro" id="IPR010999">
    <property type="entry name" value="Retrovr_matrix"/>
</dbReference>
<dbReference type="InterPro" id="IPR036875">
    <property type="entry name" value="Znf_CCHC_sf"/>
</dbReference>
<feature type="domain" description="CCHC-type" evidence="30">
    <location>
        <begin position="411"/>
        <end position="426"/>
    </location>
</feature>
<dbReference type="InterPro" id="IPR001878">
    <property type="entry name" value="Znf_CCHC"/>
</dbReference>
<evidence type="ECO:0000256" key="11">
    <source>
        <dbReference type="ARBA" id="ARBA00022637"/>
    </source>
</evidence>
<dbReference type="SUPFAM" id="SSF47353">
    <property type="entry name" value="Retrovirus capsid dimerization domain-like"/>
    <property type="match status" value="1"/>
</dbReference>
<keyword evidence="18 28" id="KW-0946">Virion</keyword>
<sequence length="496" mass="55189">MGARASVLSGGKLDKWEKIRLRPGGKKKYRLKHLVWASRELERFALNPGLLETAEGCQQIIEQLQSSIKTGSEEIKSLYNTVATLYCVHQGIDVKDTKEALDKIEEIQNKSKQKTQQAAAAAGSSSQVSQNYPIVQNAQGQMVHQSISPRTLNAWVKAIEEKAFSPEVIPMFSALSEGATPQDLNMMLNIVGGHQAAMQMLKDTINEEAAEWDRIHPVQAGPIAPGQIRDPRGSDIAGTTSTLQEQIRWMTNNPPIPVGDIYKRWIILGLNKIVRMYSPVSILDIRQGPKEPFRDYVDRFFKTLRAEQATQEVKNWMTETLLVQNANPDCKNILRALGPGATLEEMMTACQGVGGPSHKARVLAEAMSHVQNTNIMMQRGNFKGQKRIKCFNCGKEGHIARNCRAPRKKGCWKCGKEGHQMKDCTERQANFLGKIWPSNKGRPGNFLQKRPEPTAPPAESLGFGEEIAPSPKQESKEEKYPFSSLKSLFGSDPSSQ</sequence>
<dbReference type="GO" id="GO:0075523">
    <property type="term" value="P:viral translational frameshifting"/>
    <property type="evidence" value="ECO:0007669"/>
    <property type="project" value="UniProtKB-KW"/>
</dbReference>
<evidence type="ECO:0000256" key="4">
    <source>
        <dbReference type="ARBA" id="ARBA00022462"/>
    </source>
</evidence>
<dbReference type="InterPro" id="IPR012344">
    <property type="entry name" value="Matrix_HIV/RSV_N"/>
</dbReference>
<dbReference type="GO" id="GO:0055036">
    <property type="term" value="C:virion membrane"/>
    <property type="evidence" value="ECO:0007669"/>
    <property type="project" value="UniProtKB-SubCell"/>
</dbReference>
<dbReference type="SUPFAM" id="SSF57756">
    <property type="entry name" value="Retrovirus zinc finger-like domains"/>
    <property type="match status" value="1"/>
</dbReference>
<dbReference type="Pfam" id="PF00098">
    <property type="entry name" value="zf-CCHC"/>
    <property type="match status" value="2"/>
</dbReference>
<evidence type="ECO:0000256" key="8">
    <source>
        <dbReference type="ARBA" id="ARBA00022562"/>
    </source>
</evidence>
<dbReference type="GO" id="GO:0039702">
    <property type="term" value="P:viral budding via host ESCRT complex"/>
    <property type="evidence" value="ECO:0007669"/>
    <property type="project" value="UniProtKB-KW"/>
</dbReference>
<dbReference type="Gene3D" id="1.10.1200.30">
    <property type="match status" value="1"/>
</dbReference>
<dbReference type="InterPro" id="IPR014817">
    <property type="entry name" value="Gag_p6"/>
</dbReference>
<evidence type="ECO:0000256" key="17">
    <source>
        <dbReference type="ARBA" id="ARBA00022833"/>
    </source>
</evidence>
<dbReference type="GO" id="GO:0042025">
    <property type="term" value="C:host cell nucleus"/>
    <property type="evidence" value="ECO:0007669"/>
    <property type="project" value="UniProtKB-SubCell"/>
</dbReference>
<proteinExistence type="inferred from homology"/>
<dbReference type="GO" id="GO:0003723">
    <property type="term" value="F:RNA binding"/>
    <property type="evidence" value="ECO:0007669"/>
    <property type="project" value="UniProtKB-KW"/>
</dbReference>
<dbReference type="PANTHER" id="PTHR40389:SF3">
    <property type="entry name" value="IGE-BINDING PROTEIN"/>
    <property type="match status" value="1"/>
</dbReference>
<dbReference type="GO" id="GO:0072494">
    <property type="term" value="C:host multivesicular body"/>
    <property type="evidence" value="ECO:0007669"/>
    <property type="project" value="UniProtKB-SubCell"/>
</dbReference>
<keyword evidence="8 28" id="KW-1048">Host nucleus</keyword>
<dbReference type="FunFam" id="1.10.375.10:FF:000001">
    <property type="entry name" value="Gag polyprotein"/>
    <property type="match status" value="1"/>
</dbReference>
<protein>
    <recommendedName>
        <fullName evidence="28">Gag polyprotein</fullName>
    </recommendedName>
    <component>
        <recommendedName>
            <fullName evidence="28">Matrix protein p17</fullName>
            <shortName evidence="28">MA</shortName>
        </recommendedName>
    </component>
</protein>
<dbReference type="GO" id="GO:0005198">
    <property type="term" value="F:structural molecule activity"/>
    <property type="evidence" value="ECO:0007669"/>
    <property type="project" value="InterPro"/>
</dbReference>
<comment type="similarity">
    <text evidence="3">Belongs to the primate lentivirus group gag polyprotein family.</text>
</comment>
<evidence type="ECO:0000256" key="12">
    <source>
        <dbReference type="ARBA" id="ARBA00022707"/>
    </source>
</evidence>
<evidence type="ECO:0000256" key="14">
    <source>
        <dbReference type="ARBA" id="ARBA00022737"/>
    </source>
</evidence>
<dbReference type="Gene3D" id="1.20.5.760">
    <property type="entry name" value="Single helix bin"/>
    <property type="match status" value="1"/>
</dbReference>
<dbReference type="SUPFAM" id="SSF47836">
    <property type="entry name" value="Retroviral matrix proteins"/>
    <property type="match status" value="1"/>
</dbReference>
<evidence type="ECO:0000256" key="20">
    <source>
        <dbReference type="ARBA" id="ARBA00022884"/>
    </source>
</evidence>
<organismHost>
    <name type="scientific">Homo sapiens</name>
    <name type="common">Human</name>
    <dbReference type="NCBI Taxonomy" id="9606"/>
</organismHost>
<dbReference type="PANTHER" id="PTHR40389">
    <property type="entry name" value="ENDOGENOUS RETROVIRUS GROUP K MEMBER 24 GAG POLYPROTEIN-RELATED"/>
    <property type="match status" value="1"/>
</dbReference>
<dbReference type="FunFam" id="1.10.1200.30:FF:000001">
    <property type="entry name" value="Gag polyprotein"/>
    <property type="match status" value="1"/>
</dbReference>
<dbReference type="Gene3D" id="6.10.250.390">
    <property type="match status" value="1"/>
</dbReference>
<dbReference type="SUPFAM" id="SSF47943">
    <property type="entry name" value="Retrovirus capsid protein, N-terminal core domain"/>
    <property type="match status" value="1"/>
</dbReference>
<keyword evidence="9 28" id="KW-0945">Host-virus interaction</keyword>
<keyword evidence="16 27" id="KW-0863">Zinc-finger</keyword>
<gene>
    <name evidence="31" type="primary">gag</name>
</gene>
<comment type="PTM">
    <molecule>Gag-Pol polyprotein</molecule>
    <text evidence="28">Specific enzymatic cleavages by the viral protease yield mature proteins.</text>
</comment>
<dbReference type="InterPro" id="IPR008916">
    <property type="entry name" value="Retrov_capsid_C"/>
</dbReference>
<evidence type="ECO:0000256" key="7">
    <source>
        <dbReference type="ARBA" id="ARBA00022561"/>
    </source>
</evidence>
<evidence type="ECO:0000256" key="22">
    <source>
        <dbReference type="ARBA" id="ARBA00023086"/>
    </source>
</evidence>
<keyword evidence="13 28" id="KW-0479">Metal-binding</keyword>
<evidence type="ECO:0000256" key="19">
    <source>
        <dbReference type="ARBA" id="ARBA00022870"/>
    </source>
</evidence>
<dbReference type="FunFam" id="4.10.60.10:FF:000001">
    <property type="entry name" value="Gag polyprotein"/>
    <property type="match status" value="1"/>
</dbReference>
<keyword evidence="22 28" id="KW-0543">Viral nucleoprotein</keyword>
<keyword evidence="25" id="KW-0449">Lipoprotein</keyword>
<dbReference type="Pfam" id="PF08705">
    <property type="entry name" value="Gag_p6"/>
    <property type="match status" value="1"/>
</dbReference>
<reference evidence="31 32" key="1">
    <citation type="journal article" date="2005" name="AIDS">
        <title>Identification of a novel HIV-1 complex circulating recombinant form (CRF18_cpx) of Central African origin in Cuba.</title>
        <authorList>
            <person name="Thomson M."/>
            <person name="Casado G."/>
            <person name="Sierra M."/>
            <person name="Najera R."/>
        </authorList>
    </citation>
    <scope>NUCLEOTIDE SEQUENCE [LARGE SCALE GENOMIC DNA]</scope>
</reference>
<evidence type="ECO:0000256" key="18">
    <source>
        <dbReference type="ARBA" id="ARBA00022844"/>
    </source>
</evidence>
<keyword evidence="23" id="KW-0472">Membrane</keyword>
<dbReference type="Pfam" id="PF19317">
    <property type="entry name" value="Gag_p24_C"/>
    <property type="match status" value="1"/>
</dbReference>
<dbReference type="Gene3D" id="1.10.150.90">
    <property type="entry name" value="Immunodeficiency lentiviruses, gag gene matrix protein p17"/>
    <property type="match status" value="1"/>
</dbReference>
<keyword evidence="19" id="KW-1043">Host membrane</keyword>
<evidence type="ECO:0000256" key="13">
    <source>
        <dbReference type="ARBA" id="ARBA00022723"/>
    </source>
</evidence>
<evidence type="ECO:0000256" key="27">
    <source>
        <dbReference type="PROSITE-ProRule" id="PRU00047"/>
    </source>
</evidence>
<evidence type="ECO:0000256" key="6">
    <source>
        <dbReference type="ARBA" id="ARBA00022553"/>
    </source>
</evidence>
<dbReference type="Gene3D" id="1.10.375.10">
    <property type="entry name" value="Human Immunodeficiency Virus Type 1 Capsid Protein"/>
    <property type="match status" value="1"/>
</dbReference>
<evidence type="ECO:0000256" key="24">
    <source>
        <dbReference type="ARBA" id="ARBA00023200"/>
    </source>
</evidence>
<evidence type="ECO:0000256" key="15">
    <source>
        <dbReference type="ARBA" id="ARBA00022758"/>
    </source>
</evidence>
<dbReference type="InterPro" id="IPR045345">
    <property type="entry name" value="Gag_p24_C"/>
</dbReference>
<feature type="region of interest" description="Disordered" evidence="29">
    <location>
        <begin position="435"/>
        <end position="496"/>
    </location>
</feature>
<organism evidence="31 32">
    <name type="scientific">Human immunodeficiency virus type 1</name>
    <name type="common">HIV-1</name>
    <dbReference type="NCBI Taxonomy" id="11676"/>
    <lineage>
        <taxon>Viruses</taxon>
        <taxon>Riboviria</taxon>
        <taxon>Pararnavirae</taxon>
        <taxon>Artverviricota</taxon>
        <taxon>Revtraviricetes</taxon>
        <taxon>Ortervirales</taxon>
        <taxon>Retroviridae</taxon>
        <taxon>Orthoretrovirinae</taxon>
        <taxon>Lentivirus</taxon>
        <taxon>Lentivirus humimdef1</taxon>
    </lineage>
</organism>
<evidence type="ECO:0000256" key="23">
    <source>
        <dbReference type="ARBA" id="ARBA00023136"/>
    </source>
</evidence>
<evidence type="ECO:0000256" key="25">
    <source>
        <dbReference type="ARBA" id="ARBA00023288"/>
    </source>
</evidence>
<name>Q5C9Z0_HV1</name>
<keyword evidence="4" id="KW-1187">Viral budding via the host ESCRT complexes</keyword>
<evidence type="ECO:0000256" key="1">
    <source>
        <dbReference type="ARBA" id="ARBA00004425"/>
    </source>
</evidence>
<dbReference type="Pfam" id="PF00540">
    <property type="entry name" value="Gag_p17"/>
    <property type="match status" value="1"/>
</dbReference>
<evidence type="ECO:0000256" key="26">
    <source>
        <dbReference type="ARBA" id="ARBA00037826"/>
    </source>
</evidence>
<keyword evidence="14" id="KW-0677">Repeat</keyword>
<keyword evidence="7 28" id="KW-0167">Capsid protein</keyword>
<keyword evidence="21" id="KW-1039">Host endosome</keyword>
<keyword evidence="20 28" id="KW-0694">RNA-binding</keyword>
<keyword evidence="11" id="KW-1198">Viral budding</keyword>
<comment type="subcellular location">
    <molecule>Matrix protein p17</molecule>
    <subcellularLocation>
        <location evidence="28">Virion membrane</location>
        <topology evidence="28">Lipid-anchor</topology>
    </subcellularLocation>
    <subcellularLocation>
        <location evidence="28">Host nucleus</location>
    </subcellularLocation>
    <subcellularLocation>
        <location evidence="28">Host cytoplasm</location>
    </subcellularLocation>
</comment>
<evidence type="ECO:0000256" key="5">
    <source>
        <dbReference type="ARBA" id="ARBA00022511"/>
    </source>
</evidence>
<keyword evidence="5" id="KW-1032">Host cell membrane</keyword>
<dbReference type="InterPro" id="IPR000071">
    <property type="entry name" value="Lentvrl_matrix_N"/>
</dbReference>
<evidence type="ECO:0000256" key="9">
    <source>
        <dbReference type="ARBA" id="ARBA00022581"/>
    </source>
</evidence>
<keyword evidence="6" id="KW-0597">Phosphoprotein</keyword>
<dbReference type="Gene3D" id="4.10.60.10">
    <property type="entry name" value="Zinc finger, CCHC-type"/>
    <property type="match status" value="1"/>
</dbReference>
<evidence type="ECO:0000256" key="2">
    <source>
        <dbReference type="ARBA" id="ARBA00004560"/>
    </source>
</evidence>
<dbReference type="GO" id="GO:0008270">
    <property type="term" value="F:zinc ion binding"/>
    <property type="evidence" value="ECO:0007669"/>
    <property type="project" value="UniProtKB-KW"/>
</dbReference>
<evidence type="ECO:0000256" key="3">
    <source>
        <dbReference type="ARBA" id="ARBA00008364"/>
    </source>
</evidence>
<keyword evidence="17 28" id="KW-0862">Zinc</keyword>
<evidence type="ECO:0000256" key="28">
    <source>
        <dbReference type="RuleBase" id="RU004487"/>
    </source>
</evidence>
<keyword evidence="10" id="KW-1188">Viral release from host cell</keyword>
<dbReference type="InterPro" id="IPR008919">
    <property type="entry name" value="Retrov_capsid_N"/>
</dbReference>
<accession>Q5C9Z0</accession>
<dbReference type="SMART" id="SM00343">
    <property type="entry name" value="ZnF_C2HC"/>
    <property type="match status" value="2"/>
</dbReference>
<keyword evidence="24 28" id="KW-1035">Host cytoplasm</keyword>
<dbReference type="PRINTS" id="PR00234">
    <property type="entry name" value="HIV1MATRIX"/>
</dbReference>
<dbReference type="Proteomes" id="UP000120142">
    <property type="component" value="Segment"/>
</dbReference>
<dbReference type="EMBL" id="AY586540">
    <property type="protein sequence ID" value="AAU14903.1"/>
    <property type="molecule type" value="Genomic_DNA"/>
</dbReference>
<evidence type="ECO:0000256" key="21">
    <source>
        <dbReference type="ARBA" id="ARBA00023046"/>
    </source>
</evidence>
<feature type="domain" description="CCHC-type" evidence="30">
    <location>
        <begin position="389"/>
        <end position="404"/>
    </location>
</feature>
<evidence type="ECO:0000259" key="30">
    <source>
        <dbReference type="PROSITE" id="PS50158"/>
    </source>
</evidence>
<evidence type="ECO:0000256" key="29">
    <source>
        <dbReference type="SAM" id="MobiDB-lite"/>
    </source>
</evidence>
<dbReference type="GO" id="GO:0019013">
    <property type="term" value="C:viral nucleocapsid"/>
    <property type="evidence" value="ECO:0007669"/>
    <property type="project" value="UniProtKB-KW"/>
</dbReference>
<dbReference type="PROSITE" id="PS50158">
    <property type="entry name" value="ZF_CCHC"/>
    <property type="match status" value="2"/>
</dbReference>
<evidence type="ECO:0000256" key="10">
    <source>
        <dbReference type="ARBA" id="ARBA00022612"/>
    </source>
</evidence>
<comment type="subcellular location">
    <subcellularLocation>
        <location evidence="1">Host cell membrane</location>
        <topology evidence="1">Lipid-anchor</topology>
    </subcellularLocation>
    <subcellularLocation>
        <location evidence="2">Host endosome</location>
        <location evidence="2">Host multivesicular body</location>
    </subcellularLocation>
    <subcellularLocation>
        <location evidence="26">Virion membrane</location>
        <topology evidence="26">Lipid-anchor</topology>
    </subcellularLocation>
    <subcellularLocation>
        <location evidence="28">Virion</location>
    </subcellularLocation>
    <subcellularLocation>
        <location evidence="28">Host cytoplasm</location>
    </subcellularLocation>
    <subcellularLocation>
        <location evidence="28">Host nucleus</location>
    </subcellularLocation>
</comment>
<keyword evidence="15" id="KW-0688">Ribosomal frameshifting</keyword>
<evidence type="ECO:0000313" key="32">
    <source>
        <dbReference type="Proteomes" id="UP000120142"/>
    </source>
</evidence>
<dbReference type="InterPro" id="IPR050195">
    <property type="entry name" value="Primate_lentivir_Gag_pol-like"/>
</dbReference>
<dbReference type="GO" id="GO:0020002">
    <property type="term" value="C:host cell plasma membrane"/>
    <property type="evidence" value="ECO:0007669"/>
    <property type="project" value="UniProtKB-SubCell"/>
</dbReference>
<evidence type="ECO:0000313" key="31">
    <source>
        <dbReference type="EMBL" id="AAU14903.1"/>
    </source>
</evidence>
<evidence type="ECO:0000256" key="16">
    <source>
        <dbReference type="ARBA" id="ARBA00022771"/>
    </source>
</evidence>